<evidence type="ECO:0000313" key="8">
    <source>
        <dbReference type="RefSeq" id="XP_003748335.1"/>
    </source>
</evidence>
<protein>
    <submittedName>
        <fullName evidence="8">Lysosomal-associated transmembrane protein 4A</fullName>
    </submittedName>
</protein>
<feature type="compositionally biased region" description="Polar residues" evidence="5">
    <location>
        <begin position="302"/>
        <end position="314"/>
    </location>
</feature>
<organism evidence="7 8">
    <name type="scientific">Galendromus occidentalis</name>
    <name type="common">western predatory mite</name>
    <dbReference type="NCBI Taxonomy" id="34638"/>
    <lineage>
        <taxon>Eukaryota</taxon>
        <taxon>Metazoa</taxon>
        <taxon>Ecdysozoa</taxon>
        <taxon>Arthropoda</taxon>
        <taxon>Chelicerata</taxon>
        <taxon>Arachnida</taxon>
        <taxon>Acari</taxon>
        <taxon>Parasitiformes</taxon>
        <taxon>Mesostigmata</taxon>
        <taxon>Gamasina</taxon>
        <taxon>Phytoseioidea</taxon>
        <taxon>Phytoseiidae</taxon>
        <taxon>Typhlodrominae</taxon>
        <taxon>Galendromus</taxon>
    </lineage>
</organism>
<name>A0AAJ6QYU2_9ACAR</name>
<evidence type="ECO:0000256" key="5">
    <source>
        <dbReference type="SAM" id="MobiDB-lite"/>
    </source>
</evidence>
<feature type="transmembrane region" description="Helical" evidence="6">
    <location>
        <begin position="38"/>
        <end position="56"/>
    </location>
</feature>
<proteinExistence type="predicted"/>
<dbReference type="PANTHER" id="PTHR12479">
    <property type="entry name" value="LYSOSOMAL-ASSOCIATED TRANSMEMBRANE PROTEIN"/>
    <property type="match status" value="1"/>
</dbReference>
<evidence type="ECO:0000256" key="6">
    <source>
        <dbReference type="SAM" id="Phobius"/>
    </source>
</evidence>
<evidence type="ECO:0000256" key="1">
    <source>
        <dbReference type="ARBA" id="ARBA00004127"/>
    </source>
</evidence>
<accession>A0AAJ6QYU2</accession>
<evidence type="ECO:0000256" key="4">
    <source>
        <dbReference type="ARBA" id="ARBA00023136"/>
    </source>
</evidence>
<keyword evidence="2 6" id="KW-0812">Transmembrane</keyword>
<gene>
    <name evidence="8" type="primary">LOC100903193</name>
</gene>
<keyword evidence="4 6" id="KW-0472">Membrane</keyword>
<dbReference type="AlphaFoldDB" id="A0AAJ6QYU2"/>
<dbReference type="KEGG" id="goe:100903193"/>
<feature type="transmembrane region" description="Helical" evidence="6">
    <location>
        <begin position="130"/>
        <end position="149"/>
    </location>
</feature>
<keyword evidence="3 6" id="KW-1133">Transmembrane helix</keyword>
<feature type="transmembrane region" description="Helical" evidence="6">
    <location>
        <begin position="169"/>
        <end position="192"/>
    </location>
</feature>
<feature type="region of interest" description="Disordered" evidence="5">
    <location>
        <begin position="287"/>
        <end position="337"/>
    </location>
</feature>
<dbReference type="PANTHER" id="PTHR12479:SF10">
    <property type="entry name" value="LYSOSOMAL-ASSOCIATED TRANSMEMBRANE PROTEIN"/>
    <property type="match status" value="1"/>
</dbReference>
<dbReference type="GO" id="GO:0005765">
    <property type="term" value="C:lysosomal membrane"/>
    <property type="evidence" value="ECO:0007669"/>
    <property type="project" value="TreeGrafter"/>
</dbReference>
<dbReference type="Proteomes" id="UP000694867">
    <property type="component" value="Unplaced"/>
</dbReference>
<evidence type="ECO:0000256" key="2">
    <source>
        <dbReference type="ARBA" id="ARBA00022692"/>
    </source>
</evidence>
<dbReference type="InterPro" id="IPR051115">
    <property type="entry name" value="LAPTM_transporter"/>
</dbReference>
<dbReference type="GO" id="GO:0012505">
    <property type="term" value="C:endomembrane system"/>
    <property type="evidence" value="ECO:0007669"/>
    <property type="project" value="UniProtKB-SubCell"/>
</dbReference>
<dbReference type="RefSeq" id="XP_003748335.1">
    <property type="nucleotide sequence ID" value="XM_003748287.2"/>
</dbReference>
<dbReference type="GeneID" id="100903193"/>
<feature type="transmembrane region" description="Helical" evidence="6">
    <location>
        <begin position="101"/>
        <end position="123"/>
    </location>
</feature>
<reference evidence="8" key="1">
    <citation type="submission" date="2025-08" db="UniProtKB">
        <authorList>
            <consortium name="RefSeq"/>
        </authorList>
    </citation>
    <scope>IDENTIFICATION</scope>
</reference>
<keyword evidence="7" id="KW-1185">Reference proteome</keyword>
<evidence type="ECO:0000313" key="7">
    <source>
        <dbReference type="Proteomes" id="UP000694867"/>
    </source>
</evidence>
<sequence length="337" mass="37207">MEAGRNSRIKTHHDLLHSRDFQCCCCVHVRTGTIASGLFHVMMQMAAVAILATAILNPDALIPPKTAVVQTSMDLDQNYMEIHRDTIIEISKVVMAPKKNLVSSLLLNILFGFIAMLVVYGAFWGQPPYILPFFAYLCFDFAIAMLDLIGSFAEHHTSPHSREPPLHGFHLMMAVIFKAYLLNMVWSCYKYLRLRQELLRNPPVAISNQPTMAHRPATMEASQLLPDYEATQKYPYNFYTAPPPPYQMATQMPTIDQVQAPPPSYDDVAGTSRQVDLPPETEVLEGAVGGAVGGPVDVQGCGQPSYSAVRTDGSSGPREPHPASESAAQSSDRSRED</sequence>
<evidence type="ECO:0000256" key="3">
    <source>
        <dbReference type="ARBA" id="ARBA00022989"/>
    </source>
</evidence>
<comment type="subcellular location">
    <subcellularLocation>
        <location evidence="1">Endomembrane system</location>
        <topology evidence="1">Multi-pass membrane protein</topology>
    </subcellularLocation>
</comment>